<evidence type="ECO:0000256" key="5">
    <source>
        <dbReference type="ARBA" id="ARBA00022729"/>
    </source>
</evidence>
<dbReference type="PANTHER" id="PTHR30521:SF4">
    <property type="entry name" value="DEFERROCHELATASE"/>
    <property type="match status" value="1"/>
</dbReference>
<dbReference type="OrthoDB" id="9781066at2"/>
<dbReference type="AlphaFoldDB" id="A0A7Z8JYK7"/>
<organism evidence="17 18">
    <name type="scientific">Cellulomonas hominis</name>
    <dbReference type="NCBI Taxonomy" id="156981"/>
    <lineage>
        <taxon>Bacteria</taxon>
        <taxon>Bacillati</taxon>
        <taxon>Actinomycetota</taxon>
        <taxon>Actinomycetes</taxon>
        <taxon>Micrococcales</taxon>
        <taxon>Cellulomonadaceae</taxon>
        <taxon>Cellulomonas</taxon>
    </lineage>
</organism>
<evidence type="ECO:0000256" key="6">
    <source>
        <dbReference type="ARBA" id="ARBA00023002"/>
    </source>
</evidence>
<feature type="region of interest" description="Disordered" evidence="14">
    <location>
        <begin position="302"/>
        <end position="326"/>
    </location>
</feature>
<evidence type="ECO:0000256" key="12">
    <source>
        <dbReference type="ARBA" id="ARBA00048856"/>
    </source>
</evidence>
<feature type="chain" id="PRO_5039746799" description="Deferrochelatase" evidence="13">
    <location>
        <begin position="21"/>
        <end position="444"/>
    </location>
</feature>
<feature type="domain" description="Dyp-type peroxidase N-terminal" evidence="15">
    <location>
        <begin position="53"/>
        <end position="215"/>
    </location>
</feature>
<dbReference type="EMBL" id="SZYE01000076">
    <property type="protein sequence ID" value="TKR23551.1"/>
    <property type="molecule type" value="Genomic_DNA"/>
</dbReference>
<dbReference type="GO" id="GO:0005829">
    <property type="term" value="C:cytosol"/>
    <property type="evidence" value="ECO:0007669"/>
    <property type="project" value="TreeGrafter"/>
</dbReference>
<evidence type="ECO:0000256" key="14">
    <source>
        <dbReference type="SAM" id="MobiDB-lite"/>
    </source>
</evidence>
<feature type="domain" description="Dyp-type peroxidase C-terminal" evidence="16">
    <location>
        <begin position="227"/>
        <end position="416"/>
    </location>
</feature>
<dbReference type="EC" id="1.11.1.-" evidence="13"/>
<comment type="function">
    <text evidence="13">Involved in the recovery of exogenous heme iron. Extracts iron from heme while preserving the protoporphyrin ring intact.</text>
</comment>
<evidence type="ECO:0000313" key="17">
    <source>
        <dbReference type="EMBL" id="TKR23551.1"/>
    </source>
</evidence>
<dbReference type="PROSITE" id="PS51318">
    <property type="entry name" value="TAT"/>
    <property type="match status" value="1"/>
</dbReference>
<dbReference type="GO" id="GO:0004325">
    <property type="term" value="F:ferrochelatase activity"/>
    <property type="evidence" value="ECO:0007669"/>
    <property type="project" value="UniProtKB-EC"/>
</dbReference>
<keyword evidence="5 13" id="KW-0732">Signal</keyword>
<comment type="subcellular location">
    <subcellularLocation>
        <location evidence="1">Cell envelope</location>
    </subcellularLocation>
</comment>
<dbReference type="NCBIfam" id="TIGR01413">
    <property type="entry name" value="Dyp_perox_fam"/>
    <property type="match status" value="1"/>
</dbReference>
<dbReference type="NCBIfam" id="TIGR01412">
    <property type="entry name" value="tat_substr_1"/>
    <property type="match status" value="1"/>
</dbReference>
<comment type="similarity">
    <text evidence="9 13">Belongs to the DyP-type peroxidase family.</text>
</comment>
<evidence type="ECO:0000256" key="8">
    <source>
        <dbReference type="ARBA" id="ARBA00023239"/>
    </source>
</evidence>
<evidence type="ECO:0000256" key="7">
    <source>
        <dbReference type="ARBA" id="ARBA00023004"/>
    </source>
</evidence>
<protein>
    <recommendedName>
        <fullName evidence="10 13">Deferrochelatase</fullName>
        <ecNumber evidence="13">1.11.1.-</ecNumber>
    </recommendedName>
    <alternativeName>
        <fullName evidence="11 13">Peroxidase EfeB</fullName>
    </alternativeName>
</protein>
<comment type="cofactor">
    <cofactor evidence="13">
        <name>heme b</name>
        <dbReference type="ChEBI" id="CHEBI:60344"/>
    </cofactor>
    <text evidence="13">Binds 1 heme b (iron(II)-protoporphyrin IX) group non-covalently per subunit.</text>
</comment>
<dbReference type="GO" id="GO:0020037">
    <property type="term" value="F:heme binding"/>
    <property type="evidence" value="ECO:0007669"/>
    <property type="project" value="InterPro"/>
</dbReference>
<dbReference type="GO" id="GO:0004601">
    <property type="term" value="F:peroxidase activity"/>
    <property type="evidence" value="ECO:0007669"/>
    <property type="project" value="UniProtKB-KW"/>
</dbReference>
<dbReference type="RefSeq" id="WP_154729669.1">
    <property type="nucleotide sequence ID" value="NZ_SZYE01000076.1"/>
</dbReference>
<dbReference type="InterPro" id="IPR006313">
    <property type="entry name" value="EfeB/EfeN"/>
</dbReference>
<keyword evidence="6 13" id="KW-0560">Oxidoreductase</keyword>
<reference evidence="17 18" key="1">
    <citation type="submission" date="2019-05" db="EMBL/GenBank/DDBJ databases">
        <title>Genome sequence of Cellulomonas hominis strain CS1.</title>
        <authorList>
            <person name="Belmont J."/>
            <person name="Maclea K.S."/>
        </authorList>
    </citation>
    <scope>NUCLEOTIDE SEQUENCE [LARGE SCALE GENOMIC DNA]</scope>
    <source>
        <strain evidence="17 18">CS1</strain>
    </source>
</reference>
<keyword evidence="7 13" id="KW-0408">Iron</keyword>
<dbReference type="GO" id="GO:0030313">
    <property type="term" value="C:cell envelope"/>
    <property type="evidence" value="ECO:0007669"/>
    <property type="project" value="UniProtKB-SubCell"/>
</dbReference>
<sequence>MSRRALLGLGGGLVVGAAAAGAAATAAVEQARSASASAGSAADRTYPFTGAHQAGIVTPAQDRLYLAAFDVTTTDRDALVDLLRRWTVMAARMTQGLPAGQFDPAAGPYDAPPDDTGEAADLPAAGLTITIGFGRSLFVGAPGAEADRFGLAGRLPAGLITLPHFAGDDLDPARSDGDLVVQACADDPQVAVHAVRNLSRAAFGTARIRWTQLGYGRTSSTSTAQKTPRNLFGFKDGTANLKAEEPAAVDEHVWVPADAAAEGGTDAAWLTGGTYLVARRIRMHIETWDRSSLREQEALVGRTKGEGAPLSGGTEFTEPDLDASGGDGKPLVALDSHVRLAHPTQNDGVRMLRRGYNFTDGNDALGRLDAGLFFLAFVVDPRTHYVPMQTRLSSQDGLMEYLVHTGSGLFAVPPGVPDGALPTGPDGTPVLAQDGPFLGQALFA</sequence>
<dbReference type="Pfam" id="PF04261">
    <property type="entry name" value="Dyp_perox_N"/>
    <property type="match status" value="1"/>
</dbReference>
<dbReference type="PANTHER" id="PTHR30521">
    <property type="entry name" value="DEFERROCHELATASE/PEROXIDASE"/>
    <property type="match status" value="1"/>
</dbReference>
<dbReference type="InterPro" id="IPR048327">
    <property type="entry name" value="Dyp_perox_N"/>
</dbReference>
<dbReference type="GO" id="GO:0033212">
    <property type="term" value="P:iron import into cell"/>
    <property type="evidence" value="ECO:0007669"/>
    <property type="project" value="InterPro"/>
</dbReference>
<comment type="catalytic activity">
    <reaction evidence="12">
        <text>heme b + 2 H(+) = protoporphyrin IX + Fe(2+)</text>
        <dbReference type="Rhea" id="RHEA:22584"/>
        <dbReference type="ChEBI" id="CHEBI:15378"/>
        <dbReference type="ChEBI" id="CHEBI:29033"/>
        <dbReference type="ChEBI" id="CHEBI:57306"/>
        <dbReference type="ChEBI" id="CHEBI:60344"/>
        <dbReference type="EC" id="4.98.1.1"/>
    </reaction>
    <physiologicalReaction direction="left-to-right" evidence="12">
        <dbReference type="Rhea" id="RHEA:22585"/>
    </physiologicalReaction>
</comment>
<dbReference type="InterPro" id="IPR011008">
    <property type="entry name" value="Dimeric_a/b-barrel"/>
</dbReference>
<evidence type="ECO:0000313" key="18">
    <source>
        <dbReference type="Proteomes" id="UP000308121"/>
    </source>
</evidence>
<evidence type="ECO:0000256" key="13">
    <source>
        <dbReference type="RuleBase" id="RU365017"/>
    </source>
</evidence>
<keyword evidence="3 13" id="KW-0349">Heme</keyword>
<evidence type="ECO:0000256" key="3">
    <source>
        <dbReference type="ARBA" id="ARBA00022617"/>
    </source>
</evidence>
<evidence type="ECO:0000256" key="2">
    <source>
        <dbReference type="ARBA" id="ARBA00022559"/>
    </source>
</evidence>
<proteinExistence type="inferred from homology"/>
<evidence type="ECO:0000259" key="16">
    <source>
        <dbReference type="Pfam" id="PF20628"/>
    </source>
</evidence>
<evidence type="ECO:0000259" key="15">
    <source>
        <dbReference type="Pfam" id="PF04261"/>
    </source>
</evidence>
<keyword evidence="8" id="KW-0456">Lyase</keyword>
<evidence type="ECO:0000256" key="1">
    <source>
        <dbReference type="ARBA" id="ARBA00004196"/>
    </source>
</evidence>
<keyword evidence="2 13" id="KW-0575">Peroxidase</keyword>
<feature type="signal peptide" evidence="13">
    <location>
        <begin position="1"/>
        <end position="20"/>
    </location>
</feature>
<evidence type="ECO:0000256" key="10">
    <source>
        <dbReference type="ARBA" id="ARBA00033771"/>
    </source>
</evidence>
<dbReference type="InterPro" id="IPR048328">
    <property type="entry name" value="Dyp_perox_C"/>
</dbReference>
<dbReference type="InterPro" id="IPR006311">
    <property type="entry name" value="TAT_signal"/>
</dbReference>
<dbReference type="PROSITE" id="PS51404">
    <property type="entry name" value="DYP_PEROXIDASE"/>
    <property type="match status" value="1"/>
</dbReference>
<dbReference type="Pfam" id="PF20628">
    <property type="entry name" value="Dyp_perox_C"/>
    <property type="match status" value="1"/>
</dbReference>
<evidence type="ECO:0000256" key="4">
    <source>
        <dbReference type="ARBA" id="ARBA00022723"/>
    </source>
</evidence>
<accession>A0A7Z8JYK7</accession>
<gene>
    <name evidence="17" type="primary">efeB</name>
    <name evidence="17" type="ORF">FA014_10670</name>
</gene>
<keyword evidence="4 13" id="KW-0479">Metal-binding</keyword>
<evidence type="ECO:0000256" key="11">
    <source>
        <dbReference type="ARBA" id="ARBA00033775"/>
    </source>
</evidence>
<comment type="caution">
    <text evidence="17">The sequence shown here is derived from an EMBL/GenBank/DDBJ whole genome shotgun (WGS) entry which is preliminary data.</text>
</comment>
<dbReference type="InterPro" id="IPR006314">
    <property type="entry name" value="Dyp_peroxidase"/>
</dbReference>
<dbReference type="GO" id="GO:0046872">
    <property type="term" value="F:metal ion binding"/>
    <property type="evidence" value="ECO:0007669"/>
    <property type="project" value="UniProtKB-KW"/>
</dbReference>
<dbReference type="Proteomes" id="UP000308121">
    <property type="component" value="Unassembled WGS sequence"/>
</dbReference>
<dbReference type="SUPFAM" id="SSF54909">
    <property type="entry name" value="Dimeric alpha+beta barrel"/>
    <property type="match status" value="1"/>
</dbReference>
<evidence type="ECO:0000256" key="9">
    <source>
        <dbReference type="ARBA" id="ARBA00025737"/>
    </source>
</evidence>
<name>A0A7Z8JYK7_9CELL</name>